<evidence type="ECO:0000313" key="4">
    <source>
        <dbReference type="Proteomes" id="UP000516412"/>
    </source>
</evidence>
<dbReference type="AlphaFoldDB" id="A0A7H1MDA8"/>
<dbReference type="KEGG" id="nmus:H7A79_1242"/>
<dbReference type="Proteomes" id="UP000516412">
    <property type="component" value="Chromosome"/>
</dbReference>
<evidence type="ECO:0000313" key="1">
    <source>
        <dbReference type="EMBL" id="QNT58260.1"/>
    </source>
</evidence>
<protein>
    <submittedName>
        <fullName evidence="3">Transposase</fullName>
    </submittedName>
</protein>
<dbReference type="RefSeq" id="WP_246407916.1">
    <property type="nucleotide sequence ID" value="NZ_CP060414.2"/>
</dbReference>
<evidence type="ECO:0000313" key="2">
    <source>
        <dbReference type="EMBL" id="QNT59391.1"/>
    </source>
</evidence>
<dbReference type="EMBL" id="CP060414">
    <property type="protein sequence ID" value="QNT59391.1"/>
    <property type="molecule type" value="Genomic_DNA"/>
</dbReference>
<dbReference type="EMBL" id="CP060414">
    <property type="protein sequence ID" value="QNT58260.1"/>
    <property type="molecule type" value="Genomic_DNA"/>
</dbReference>
<evidence type="ECO:0000313" key="3">
    <source>
        <dbReference type="EMBL" id="QNT59623.1"/>
    </source>
</evidence>
<sequence length="48" mass="5629">MQHERLVGLLKELKLGAMAEQWDEIVMDGIRRKRGTPDIPEPFWLPNI</sequence>
<dbReference type="EMBL" id="CP060414">
    <property type="protein sequence ID" value="QNT59623.1"/>
    <property type="molecule type" value="Genomic_DNA"/>
</dbReference>
<accession>A0A7H1MDA8</accession>
<reference evidence="4" key="1">
    <citation type="submission" date="2020-09" db="EMBL/GenBank/DDBJ databases">
        <title>Complete Genome Sequence of mouse commensal type strain Neisseria musculi.</title>
        <authorList>
            <person name="Thapa E."/>
            <person name="Aluvathingal J."/>
            <person name="Nadendla S."/>
            <person name="Mehta A."/>
            <person name="Tettelin H."/>
            <person name="Weyand N.J."/>
        </authorList>
    </citation>
    <scope>NUCLEOTIDE SEQUENCE [LARGE SCALE GENOMIC DNA]</scope>
    <source>
        <strain evidence="1 4">NW831</strain>
    </source>
</reference>
<name>A0A7H1MDA8_9NEIS</name>
<dbReference type="KEGG" id="nmus:H7A79_0323"/>
<reference evidence="3" key="2">
    <citation type="submission" date="2024-06" db="EMBL/GenBank/DDBJ databases">
        <title>Complete Genome Sequence of mouse commensal type strain Neisseria musculi.</title>
        <authorList>
            <person name="Thapa E."/>
            <person name="Aluvathingal J."/>
            <person name="Nadendla S."/>
            <person name="Mehta A."/>
            <person name="Tettelin H."/>
            <person name="Weyand N.J."/>
        </authorList>
    </citation>
    <scope>NUCLEOTIDE SEQUENCE</scope>
    <source>
        <strain evidence="3 4">NW831</strain>
    </source>
</reference>
<dbReference type="KEGG" id="nmus:H7A79_2167"/>
<keyword evidence="4" id="KW-1185">Reference proteome</keyword>
<proteinExistence type="predicted"/>
<gene>
    <name evidence="3" type="ORF">H7A79_0323</name>
    <name evidence="2" type="ORF">H7A79_1242</name>
    <name evidence="1" type="ORF">H7A79_2167</name>
</gene>
<organism evidence="3 4">
    <name type="scientific">Neisseria musculi</name>
    <dbReference type="NCBI Taxonomy" id="1815583"/>
    <lineage>
        <taxon>Bacteria</taxon>
        <taxon>Pseudomonadati</taxon>
        <taxon>Pseudomonadota</taxon>
        <taxon>Betaproteobacteria</taxon>
        <taxon>Neisseriales</taxon>
        <taxon>Neisseriaceae</taxon>
        <taxon>Neisseria</taxon>
    </lineage>
</organism>